<reference evidence="2 3" key="1">
    <citation type="submission" date="2017-04" db="EMBL/GenBank/DDBJ databases">
        <title>Novel microbial lineages endemic to geothermal iron-oxide mats fill important gaps in the evolutionary history of Archaea.</title>
        <authorList>
            <person name="Jay Z.J."/>
            <person name="Beam J.P."/>
            <person name="Dlakic M."/>
            <person name="Rusch D.B."/>
            <person name="Kozubal M.A."/>
            <person name="Inskeep W.P."/>
        </authorList>
    </citation>
    <scope>NUCLEOTIDE SEQUENCE [LARGE SCALE GENOMIC DNA]</scope>
    <source>
        <strain evidence="2">OSP_D</strain>
    </source>
</reference>
<dbReference type="EMBL" id="NEXE01000146">
    <property type="protein sequence ID" value="PSN87775.1"/>
    <property type="molecule type" value="Genomic_DNA"/>
</dbReference>
<protein>
    <submittedName>
        <fullName evidence="2">Uncharacterized protein</fullName>
    </submittedName>
</protein>
<dbReference type="Proteomes" id="UP000240322">
    <property type="component" value="Unassembled WGS sequence"/>
</dbReference>
<accession>A0A2R6AN58</accession>
<evidence type="ECO:0000313" key="3">
    <source>
        <dbReference type="Proteomes" id="UP000240322"/>
    </source>
</evidence>
<comment type="caution">
    <text evidence="2">The sequence shown here is derived from an EMBL/GenBank/DDBJ whole genome shotgun (WGS) entry which is preliminary data.</text>
</comment>
<dbReference type="AlphaFoldDB" id="A0A2R6AN58"/>
<feature type="region of interest" description="Disordered" evidence="1">
    <location>
        <begin position="31"/>
        <end position="53"/>
    </location>
</feature>
<name>A0A2R6AN58_9ARCH</name>
<evidence type="ECO:0000256" key="1">
    <source>
        <dbReference type="SAM" id="MobiDB-lite"/>
    </source>
</evidence>
<organism evidence="2 3">
    <name type="scientific">Candidatus Marsarchaeota G2 archaeon OSP_D</name>
    <dbReference type="NCBI Taxonomy" id="1978157"/>
    <lineage>
        <taxon>Archaea</taxon>
        <taxon>Candidatus Marsarchaeota</taxon>
        <taxon>Candidatus Marsarchaeota group 2</taxon>
    </lineage>
</organism>
<gene>
    <name evidence="2" type="ORF">B9Q03_10095</name>
</gene>
<evidence type="ECO:0000313" key="2">
    <source>
        <dbReference type="EMBL" id="PSN87775.1"/>
    </source>
</evidence>
<sequence>MRNRTAAAILIIIAIAAATAVAATEYRHGKTAATTTTTTTPPTTSTTLPPTTTTSTATVEAAQNTSCLSESEYTQTYTMNATTGSTLQVLYTPYGARGQLTLSVVANATVEVGVYNVTGPLASMLPEPRSIALALTPKPTEKYVYRGTLSPGAYIVEVNNTEAGSGESTLIHQNTTLTYTQNTGQQACSAQNKYTATTTLQPPYYIWLYTFFVPQNTKGTLSIKYTATNAVNLKISVTQPGTPRISPLTSTVYTVYNQTAADYVNTTLTPGVYFIAIYLAPTPTPTNTTLQINIQTGYQPTQ</sequence>
<proteinExistence type="predicted"/>